<feature type="transmembrane region" description="Helical" evidence="1">
    <location>
        <begin position="159"/>
        <end position="180"/>
    </location>
</feature>
<accession>A0A410P2B8</accession>
<evidence type="ECO:0000313" key="3">
    <source>
        <dbReference type="Proteomes" id="UP000287243"/>
    </source>
</evidence>
<dbReference type="Proteomes" id="UP000287243">
    <property type="component" value="Chromosome"/>
</dbReference>
<dbReference type="KEGG" id="vai:BU251_00285"/>
<evidence type="ECO:0008006" key="4">
    <source>
        <dbReference type="Google" id="ProtNLM"/>
    </source>
</evidence>
<feature type="transmembrane region" description="Helical" evidence="1">
    <location>
        <begin position="333"/>
        <end position="356"/>
    </location>
</feature>
<keyword evidence="1" id="KW-1133">Transmembrane helix</keyword>
<feature type="transmembrane region" description="Helical" evidence="1">
    <location>
        <begin position="192"/>
        <end position="212"/>
    </location>
</feature>
<dbReference type="EMBL" id="CP019384">
    <property type="protein sequence ID" value="QAT16286.1"/>
    <property type="molecule type" value="Genomic_DNA"/>
</dbReference>
<feature type="transmembrane region" description="Helical" evidence="1">
    <location>
        <begin position="286"/>
        <end position="313"/>
    </location>
</feature>
<proteinExistence type="predicted"/>
<feature type="transmembrane region" description="Helical" evidence="1">
    <location>
        <begin position="368"/>
        <end position="390"/>
    </location>
</feature>
<sequence>MRYKTVLVLALGFWMFLSFGGRLAAFDAPEGGVVEVKIFHQPHCGACVRLLHDVIPPLAEKFGNRVRWTYLDILQRENYEIFLQLEKDIGKKLGTPTVVVGKRVLIGLADNADHLESAIEGQLRGGGVEVLPLRPGVDILEHFRSFGPLAVIGAGLVDGINPCAFTVIVFFVSFLSLMGYRRREMFLIGSAYILAVFLTYLAIGLGLFNILYRIDAIFWLSKALYFLVGALSIFLGCLAVRDYLYYKKTGRTDDMALQLPRIVKNKIHAIVGEYYRKGTGEKRKAMGGLFISALVVGFLISVLEAVCTGQLYLPTIVIVLREGSMRIRALFYLFVYNFMFIIPLIVVLVLALIGATSRDFEAFAKKRLGLIKLAMAAVFLGLGAALWSGLLW</sequence>
<evidence type="ECO:0000256" key="1">
    <source>
        <dbReference type="SAM" id="Phobius"/>
    </source>
</evidence>
<keyword evidence="3" id="KW-1185">Reference proteome</keyword>
<dbReference type="OrthoDB" id="9797355at2"/>
<dbReference type="RefSeq" id="WP_128698921.1">
    <property type="nucleotide sequence ID" value="NZ_CP019384.1"/>
</dbReference>
<organism evidence="2 3">
    <name type="scientific">Velamenicoccus archaeovorus</name>
    <dbReference type="NCBI Taxonomy" id="1930593"/>
    <lineage>
        <taxon>Bacteria</taxon>
        <taxon>Pseudomonadati</taxon>
        <taxon>Candidatus Omnitrophota</taxon>
        <taxon>Candidatus Velamenicoccus</taxon>
    </lineage>
</organism>
<feature type="transmembrane region" description="Helical" evidence="1">
    <location>
        <begin position="224"/>
        <end position="244"/>
    </location>
</feature>
<protein>
    <recommendedName>
        <fullName evidence="4">Cytochrome C biogenesis protein transmembrane domain-containing protein</fullName>
    </recommendedName>
</protein>
<keyword evidence="1" id="KW-0812">Transmembrane</keyword>
<keyword evidence="1" id="KW-0472">Membrane</keyword>
<dbReference type="SUPFAM" id="SSF52833">
    <property type="entry name" value="Thioredoxin-like"/>
    <property type="match status" value="1"/>
</dbReference>
<reference evidence="2 3" key="1">
    <citation type="submission" date="2017-01" db="EMBL/GenBank/DDBJ databases">
        <title>First insights into the biology of 'candidatus Vampirococcus archaeovorus'.</title>
        <authorList>
            <person name="Kizina J."/>
            <person name="Jordan S."/>
            <person name="Stueber K."/>
            <person name="Reinhardt R."/>
            <person name="Harder J."/>
        </authorList>
    </citation>
    <scope>NUCLEOTIDE SEQUENCE [LARGE SCALE GENOMIC DNA]</scope>
    <source>
        <strain evidence="2 3">LiM</strain>
    </source>
</reference>
<dbReference type="AlphaFoldDB" id="A0A410P2B8"/>
<dbReference type="InterPro" id="IPR036249">
    <property type="entry name" value="Thioredoxin-like_sf"/>
</dbReference>
<name>A0A410P2B8_VELA1</name>
<gene>
    <name evidence="2" type="ORF">BU251_00285</name>
</gene>
<evidence type="ECO:0000313" key="2">
    <source>
        <dbReference type="EMBL" id="QAT16286.1"/>
    </source>
</evidence>